<dbReference type="RefSeq" id="WP_269311564.1">
    <property type="nucleotide sequence ID" value="NZ_CP114052.1"/>
</dbReference>
<evidence type="ECO:0000256" key="2">
    <source>
        <dbReference type="ARBA" id="ARBA00022552"/>
    </source>
</evidence>
<dbReference type="Proteomes" id="UP001164187">
    <property type="component" value="Chromosome"/>
</dbReference>
<keyword evidence="9" id="KW-1185">Reference proteome</keyword>
<name>A0ABY7JPP9_9FIRM</name>
<comment type="subcellular location">
    <subcellularLocation>
        <location evidence="6">Cytoplasm</location>
    </subcellularLocation>
</comment>
<keyword evidence="4 6" id="KW-0255">Endonuclease</keyword>
<evidence type="ECO:0000256" key="5">
    <source>
        <dbReference type="ARBA" id="ARBA00022801"/>
    </source>
</evidence>
<keyword evidence="6" id="KW-0460">Magnesium</keyword>
<comment type="subunit">
    <text evidence="6">Homodimer.</text>
</comment>
<feature type="domain" description="RNase III" evidence="7">
    <location>
        <begin position="5"/>
        <end position="140"/>
    </location>
</feature>
<dbReference type="HAMAP" id="MF_01468">
    <property type="entry name" value="RNase_Mini_III"/>
    <property type="match status" value="1"/>
</dbReference>
<keyword evidence="2 6" id="KW-0698">rRNA processing</keyword>
<evidence type="ECO:0000259" key="7">
    <source>
        <dbReference type="SMART" id="SM00535"/>
    </source>
</evidence>
<dbReference type="PANTHER" id="PTHR34276:SF1">
    <property type="entry name" value="MINI-RIBONUCLEASE 3"/>
    <property type="match status" value="1"/>
</dbReference>
<feature type="active site" evidence="6">
    <location>
        <position position="29"/>
    </location>
</feature>
<evidence type="ECO:0000256" key="1">
    <source>
        <dbReference type="ARBA" id="ARBA00022517"/>
    </source>
</evidence>
<keyword evidence="6" id="KW-0694">RNA-binding</keyword>
<reference evidence="8" key="1">
    <citation type="submission" date="2022-12" db="EMBL/GenBank/DDBJ databases">
        <title>Peptostreptococcus.</title>
        <authorList>
            <person name="Lee S.H."/>
        </authorList>
    </citation>
    <scope>NUCLEOTIDE SEQUENCE</scope>
    <source>
        <strain evidence="8">CBA3647</strain>
    </source>
</reference>
<keyword evidence="1 6" id="KW-0690">Ribosome biogenesis</keyword>
<protein>
    <recommendedName>
        <fullName evidence="6">Mini-ribonuclease 3</fullName>
        <shortName evidence="6">Mini-3</shortName>
        <shortName evidence="6">Mini-RNase 3</shortName>
        <ecNumber evidence="6">3.1.26.-</ecNumber>
    </recommendedName>
    <alternativeName>
        <fullName evidence="6">Mini-RNase III</fullName>
        <shortName evidence="6">Mini-III</shortName>
    </alternativeName>
</protein>
<evidence type="ECO:0000256" key="3">
    <source>
        <dbReference type="ARBA" id="ARBA00022722"/>
    </source>
</evidence>
<sequence>MEENIKKYSQISEQELARISPLTLAYLGDTVYESYIREYLIRKNIFMKINDLHKYAIKYVNANAQSKAIKFLEIDILEEDELSIFKRGRNHKKNTAAKNASIVDYRHATGFEAVIGYIYLKGNTHRLNYIIQKSIEIIEEK</sequence>
<dbReference type="PIRSF" id="PIRSF005520">
    <property type="entry name" value="UCP005520"/>
    <property type="match status" value="1"/>
</dbReference>
<dbReference type="CDD" id="cd00593">
    <property type="entry name" value="RIBOc"/>
    <property type="match status" value="1"/>
</dbReference>
<dbReference type="SUPFAM" id="SSF69065">
    <property type="entry name" value="RNase III domain-like"/>
    <property type="match status" value="1"/>
</dbReference>
<evidence type="ECO:0000313" key="9">
    <source>
        <dbReference type="Proteomes" id="UP001164187"/>
    </source>
</evidence>
<dbReference type="EC" id="3.1.26.-" evidence="6"/>
<dbReference type="InterPro" id="IPR008226">
    <property type="entry name" value="Mini3_fam"/>
</dbReference>
<dbReference type="Gene3D" id="1.10.1520.10">
    <property type="entry name" value="Ribonuclease III domain"/>
    <property type="match status" value="1"/>
</dbReference>
<dbReference type="EMBL" id="CP114052">
    <property type="protein sequence ID" value="WAW14871.1"/>
    <property type="molecule type" value="Genomic_DNA"/>
</dbReference>
<comment type="cofactor">
    <cofactor evidence="6">
        <name>Mg(2+)</name>
        <dbReference type="ChEBI" id="CHEBI:18420"/>
    </cofactor>
</comment>
<evidence type="ECO:0000256" key="6">
    <source>
        <dbReference type="HAMAP-Rule" id="MF_01468"/>
    </source>
</evidence>
<organism evidence="8 9">
    <name type="scientific">Peptostreptococcus equinus</name>
    <dbReference type="NCBI Taxonomy" id="3003601"/>
    <lineage>
        <taxon>Bacteria</taxon>
        <taxon>Bacillati</taxon>
        <taxon>Bacillota</taxon>
        <taxon>Clostridia</taxon>
        <taxon>Peptostreptococcales</taxon>
        <taxon>Peptostreptococcaceae</taxon>
        <taxon>Peptostreptococcus</taxon>
    </lineage>
</organism>
<dbReference type="PANTHER" id="PTHR34276">
    <property type="entry name" value="MINI-RIBONUCLEASE 3"/>
    <property type="match status" value="1"/>
</dbReference>
<dbReference type="InterPro" id="IPR036389">
    <property type="entry name" value="RNase_III_sf"/>
</dbReference>
<evidence type="ECO:0000313" key="8">
    <source>
        <dbReference type="EMBL" id="WAW14871.1"/>
    </source>
</evidence>
<comment type="function">
    <text evidence="6">Involved in correct processing of both the 5' and 3' ends of 23S rRNA precursor. Processes 30S rRNA precursor transcript even in absence of ribonuclease 3 (Rnc); Rnc processes 30S rRNA into smaller rRNA precursors.</text>
</comment>
<proteinExistence type="inferred from homology"/>
<dbReference type="Pfam" id="PF00636">
    <property type="entry name" value="Ribonuclease_3"/>
    <property type="match status" value="1"/>
</dbReference>
<accession>A0ABY7JPP9</accession>
<dbReference type="InterPro" id="IPR000999">
    <property type="entry name" value="RNase_III_dom"/>
</dbReference>
<evidence type="ECO:0000256" key="4">
    <source>
        <dbReference type="ARBA" id="ARBA00022759"/>
    </source>
</evidence>
<keyword evidence="5 6" id="KW-0378">Hydrolase</keyword>
<comment type="similarity">
    <text evidence="6">Belongs to the MrnC RNase family.</text>
</comment>
<keyword evidence="6" id="KW-0699">rRNA-binding</keyword>
<keyword evidence="3 6" id="KW-0540">Nuclease</keyword>
<gene>
    <name evidence="6" type="primary">mrnC</name>
    <name evidence="8" type="ORF">O0R46_09840</name>
</gene>
<dbReference type="SMART" id="SM00535">
    <property type="entry name" value="RIBOc"/>
    <property type="match status" value="1"/>
</dbReference>
<keyword evidence="6" id="KW-0963">Cytoplasm</keyword>